<feature type="region of interest" description="Disordered" evidence="6">
    <location>
        <begin position="78"/>
        <end position="113"/>
    </location>
</feature>
<feature type="compositionally biased region" description="Low complexity" evidence="6">
    <location>
        <begin position="101"/>
        <end position="113"/>
    </location>
</feature>
<keyword evidence="5" id="KW-0539">Nucleus</keyword>
<dbReference type="SUPFAM" id="SSF57701">
    <property type="entry name" value="Zn2/Cys6 DNA-binding domain"/>
    <property type="match status" value="1"/>
</dbReference>
<dbReference type="Proteomes" id="UP000311382">
    <property type="component" value="Unassembled WGS sequence"/>
</dbReference>
<feature type="compositionally biased region" description="Polar residues" evidence="6">
    <location>
        <begin position="296"/>
        <end position="309"/>
    </location>
</feature>
<feature type="region of interest" description="Disordered" evidence="6">
    <location>
        <begin position="127"/>
        <end position="165"/>
    </location>
</feature>
<proteinExistence type="predicted"/>
<evidence type="ECO:0000313" key="8">
    <source>
        <dbReference type="EMBL" id="TNY22362.1"/>
    </source>
</evidence>
<keyword evidence="2" id="KW-0805">Transcription regulation</keyword>
<dbReference type="Pfam" id="PF04082">
    <property type="entry name" value="Fungal_trans"/>
    <property type="match status" value="1"/>
</dbReference>
<dbReference type="GO" id="GO:0006351">
    <property type="term" value="P:DNA-templated transcription"/>
    <property type="evidence" value="ECO:0007669"/>
    <property type="project" value="InterPro"/>
</dbReference>
<dbReference type="OrthoDB" id="4161332at2759"/>
<dbReference type="STRING" id="5288.A0A5C5G1V1"/>
<evidence type="ECO:0000256" key="1">
    <source>
        <dbReference type="ARBA" id="ARBA00022723"/>
    </source>
</evidence>
<keyword evidence="4" id="KW-0804">Transcription</keyword>
<feature type="domain" description="Zn(2)-C6 fungal-type" evidence="7">
    <location>
        <begin position="171"/>
        <end position="205"/>
    </location>
</feature>
<dbReference type="InterPro" id="IPR001138">
    <property type="entry name" value="Zn2Cys6_DnaBD"/>
</dbReference>
<evidence type="ECO:0000256" key="2">
    <source>
        <dbReference type="ARBA" id="ARBA00023015"/>
    </source>
</evidence>
<dbReference type="PANTHER" id="PTHR31668">
    <property type="entry name" value="GLUCOSE TRANSPORT TRANSCRIPTION REGULATOR RGT1-RELATED-RELATED"/>
    <property type="match status" value="1"/>
</dbReference>
<name>A0A5C5G1V1_9BASI</name>
<dbReference type="CDD" id="cd12148">
    <property type="entry name" value="fungal_TF_MHR"/>
    <property type="match status" value="1"/>
</dbReference>
<dbReference type="EMBL" id="SOZI01000026">
    <property type="protein sequence ID" value="TNY22362.1"/>
    <property type="molecule type" value="Genomic_DNA"/>
</dbReference>
<dbReference type="SMART" id="SM00906">
    <property type="entry name" value="Fungal_trans"/>
    <property type="match status" value="1"/>
</dbReference>
<dbReference type="GO" id="GO:0003677">
    <property type="term" value="F:DNA binding"/>
    <property type="evidence" value="ECO:0007669"/>
    <property type="project" value="UniProtKB-KW"/>
</dbReference>
<evidence type="ECO:0000256" key="6">
    <source>
        <dbReference type="SAM" id="MobiDB-lite"/>
    </source>
</evidence>
<evidence type="ECO:0000256" key="4">
    <source>
        <dbReference type="ARBA" id="ARBA00023163"/>
    </source>
</evidence>
<feature type="compositionally biased region" description="Low complexity" evidence="6">
    <location>
        <begin position="25"/>
        <end position="49"/>
    </location>
</feature>
<dbReference type="SMART" id="SM00066">
    <property type="entry name" value="GAL4"/>
    <property type="match status" value="1"/>
</dbReference>
<dbReference type="PROSITE" id="PS50048">
    <property type="entry name" value="ZN2_CY6_FUNGAL_2"/>
    <property type="match status" value="1"/>
</dbReference>
<organism evidence="8 9">
    <name type="scientific">Rhodotorula diobovata</name>
    <dbReference type="NCBI Taxonomy" id="5288"/>
    <lineage>
        <taxon>Eukaryota</taxon>
        <taxon>Fungi</taxon>
        <taxon>Dikarya</taxon>
        <taxon>Basidiomycota</taxon>
        <taxon>Pucciniomycotina</taxon>
        <taxon>Microbotryomycetes</taxon>
        <taxon>Sporidiobolales</taxon>
        <taxon>Sporidiobolaceae</taxon>
        <taxon>Rhodotorula</taxon>
    </lineage>
</organism>
<feature type="region of interest" description="Disordered" evidence="6">
    <location>
        <begin position="25"/>
        <end position="54"/>
    </location>
</feature>
<protein>
    <submittedName>
        <fullName evidence="8">Fungal-specific transcription factor domain-containing protein</fullName>
    </submittedName>
</protein>
<dbReference type="PANTHER" id="PTHR31668:SF26">
    <property type="entry name" value="GLUCOSE TRANSPORT TRANSCRIPTION REGULATOR RGT1-RELATED"/>
    <property type="match status" value="1"/>
</dbReference>
<feature type="compositionally biased region" description="Polar residues" evidence="6">
    <location>
        <begin position="86"/>
        <end position="100"/>
    </location>
</feature>
<sequence>MSHDDPESHDSSALAFPALASLAAASSSAAEGNTNTSSASPSSASGGVPAPLPSLRYRMLGQLGGQNQQAFASMNAIAAAAAASSDPGTTPSPHQHQLPLQSPSYYPPQAQQGYSAASTSLPVLAPRDSSEEAAGGSGGAAKKRKNSGLVPTAADDAAESQKAKKPKIPRACDVCRRKKIRCNPLPDQEEKLCTYCQKHRLDCTWFLPISETRFKKQREKEEAVKASASAAAAAVALPTAATSATLARQARADGSPPFASPTLGASGNALAGPSGTSGGGGGHNVPKQQIFPIDANNRSASSPDSQQPSGPRKEPRIVGYTSISHLMHSTSTFPTERMIPVDFKYSQKLSVNEIGDGFIRVISAGDGDPTQGGEPVAIQGIEHSDAEKLINYFFTTHSNHFPILAKADFLGSERPIPLLFNAICAVSALSHHVAPSILRTIKATIRSHLRDEDMLDNSTIPNIQALLIYAFSMELEKGTAASKTWNVLGLAIRMAQDLGLHRKLGSERKEQSEADHTELRRRVWGGCLIADRWISAIYGQPMMIDLADCDTMLPSVFDIRPNLEFDSERRPYLFNSALISLSILLGRILKAVYSPTGIMLLTEKDAKALVDDLAAWVRGLPEELRFQGPDKSTPEQGFLHLLYVPVRFLVTRPFMRISFQLPERFASLSVGTQQWSVVEAEARLAIEWVDKNESCLEGWFVGSYAFFICSLIQYHSHIRRRDSVSLGTLRLARDCLKRLVVPDGECYLRAKLAEIIHLLYHTACSVARWAPEAAEGMSPASSGTTAVTTLNPTVGVRQRYDSCLWPLAPCVTGR</sequence>
<dbReference type="Gene3D" id="4.10.240.10">
    <property type="entry name" value="Zn(2)-C6 fungal-type DNA-binding domain"/>
    <property type="match status" value="1"/>
</dbReference>
<gene>
    <name evidence="8" type="ORF">DMC30DRAFT_147761</name>
</gene>
<dbReference type="GO" id="GO:0000981">
    <property type="term" value="F:DNA-binding transcription factor activity, RNA polymerase II-specific"/>
    <property type="evidence" value="ECO:0007669"/>
    <property type="project" value="InterPro"/>
</dbReference>
<evidence type="ECO:0000256" key="3">
    <source>
        <dbReference type="ARBA" id="ARBA00023125"/>
    </source>
</evidence>
<dbReference type="Pfam" id="PF00172">
    <property type="entry name" value="Zn_clus"/>
    <property type="match status" value="1"/>
</dbReference>
<dbReference type="InterPro" id="IPR050797">
    <property type="entry name" value="Carb_Metab_Trans_Reg"/>
</dbReference>
<dbReference type="InterPro" id="IPR036864">
    <property type="entry name" value="Zn2-C6_fun-type_DNA-bd_sf"/>
</dbReference>
<dbReference type="PROSITE" id="PS00463">
    <property type="entry name" value="ZN2_CY6_FUNGAL_1"/>
    <property type="match status" value="1"/>
</dbReference>
<comment type="caution">
    <text evidence="8">The sequence shown here is derived from an EMBL/GenBank/DDBJ whole genome shotgun (WGS) entry which is preliminary data.</text>
</comment>
<dbReference type="CDD" id="cd00067">
    <property type="entry name" value="GAL4"/>
    <property type="match status" value="1"/>
</dbReference>
<keyword evidence="9" id="KW-1185">Reference proteome</keyword>
<reference evidence="8 9" key="1">
    <citation type="submission" date="2019-03" db="EMBL/GenBank/DDBJ databases">
        <title>Rhodosporidium diobovatum UCD-FST 08-225 genome sequencing, assembly, and annotation.</title>
        <authorList>
            <person name="Fakankun I.U."/>
            <person name="Fristensky B."/>
            <person name="Levin D.B."/>
        </authorList>
    </citation>
    <scope>NUCLEOTIDE SEQUENCE [LARGE SCALE GENOMIC DNA]</scope>
    <source>
        <strain evidence="8 9">UCD-FST 08-225</strain>
    </source>
</reference>
<dbReference type="AlphaFoldDB" id="A0A5C5G1V1"/>
<evidence type="ECO:0000256" key="5">
    <source>
        <dbReference type="ARBA" id="ARBA00023242"/>
    </source>
</evidence>
<dbReference type="InterPro" id="IPR007219">
    <property type="entry name" value="XnlR_reg_dom"/>
</dbReference>
<keyword evidence="1" id="KW-0479">Metal-binding</keyword>
<evidence type="ECO:0000313" key="9">
    <source>
        <dbReference type="Proteomes" id="UP000311382"/>
    </source>
</evidence>
<feature type="region of interest" description="Disordered" evidence="6">
    <location>
        <begin position="247"/>
        <end position="316"/>
    </location>
</feature>
<evidence type="ECO:0000259" key="7">
    <source>
        <dbReference type="PROSITE" id="PS50048"/>
    </source>
</evidence>
<accession>A0A5C5G1V1</accession>
<dbReference type="GO" id="GO:0008270">
    <property type="term" value="F:zinc ion binding"/>
    <property type="evidence" value="ECO:0007669"/>
    <property type="project" value="InterPro"/>
</dbReference>
<keyword evidence="3" id="KW-0238">DNA-binding</keyword>